<dbReference type="OrthoDB" id="10442327at2759"/>
<reference evidence="2" key="1">
    <citation type="submission" date="2013-04" db="EMBL/GenBank/DDBJ databases">
        <authorList>
            <person name="Sibley D."/>
            <person name="Venepally P."/>
            <person name="Karamycheva S."/>
            <person name="Hadjithomas M."/>
            <person name="Khan A."/>
            <person name="Brunk B."/>
            <person name="Roos D."/>
            <person name="Caler E."/>
            <person name="Lorenzi H."/>
        </authorList>
    </citation>
    <scope>NUCLEOTIDE SEQUENCE [LARGE SCALE GENOMIC DNA]</scope>
    <source>
        <strain evidence="2">ME49</strain>
    </source>
</reference>
<organism evidence="2 3">
    <name type="scientific">Toxoplasma gondii (strain ATCC 50611 / Me49)</name>
    <dbReference type="NCBI Taxonomy" id="508771"/>
    <lineage>
        <taxon>Eukaryota</taxon>
        <taxon>Sar</taxon>
        <taxon>Alveolata</taxon>
        <taxon>Apicomplexa</taxon>
        <taxon>Conoidasida</taxon>
        <taxon>Coccidia</taxon>
        <taxon>Eucoccidiorida</taxon>
        <taxon>Eimeriorina</taxon>
        <taxon>Sarcocystidae</taxon>
        <taxon>Toxoplasma</taxon>
    </lineage>
</organism>
<dbReference type="EMBL" id="KE138818">
    <property type="protein sequence ID" value="EPT31415.1"/>
    <property type="molecule type" value="Genomic_DNA"/>
</dbReference>
<feature type="compositionally biased region" description="Basic residues" evidence="1">
    <location>
        <begin position="563"/>
        <end position="572"/>
    </location>
</feature>
<accession>A0A125YXE6</accession>
<feature type="compositionally biased region" description="Low complexity" evidence="1">
    <location>
        <begin position="376"/>
        <end position="404"/>
    </location>
</feature>
<feature type="compositionally biased region" description="Basic and acidic residues" evidence="1">
    <location>
        <begin position="433"/>
        <end position="465"/>
    </location>
</feature>
<feature type="region of interest" description="Disordered" evidence="1">
    <location>
        <begin position="481"/>
        <end position="632"/>
    </location>
</feature>
<dbReference type="GeneID" id="7901009"/>
<gene>
    <name evidence="2" type="ORF">TGME49_211650</name>
</gene>
<feature type="region of interest" description="Disordered" evidence="1">
    <location>
        <begin position="428"/>
        <end position="468"/>
    </location>
</feature>
<feature type="region of interest" description="Disordered" evidence="1">
    <location>
        <begin position="375"/>
        <end position="404"/>
    </location>
</feature>
<feature type="region of interest" description="Disordered" evidence="1">
    <location>
        <begin position="787"/>
        <end position="832"/>
    </location>
</feature>
<evidence type="ECO:0000313" key="2">
    <source>
        <dbReference type="EMBL" id="EPT31415.1"/>
    </source>
</evidence>
<sequence>MAEAAHPVQPMTELPPIISQRREQFQSSFLSVSHDSSRFPSLCSSSSDSLCNGLLSPSSGASVLSPSPRNGSSAVASSVLAAPSCMASEEAPEKCILAAKECDTDSRADFDTPIPSDLVPLLAAFIEDADTFLAIAFTCREWMHALGLAVLNREYRDQRQALSVSLPAGHKLQESSPASPLFSFFSFPNYEVDTSERNPKAVHQGMVRTPTDIEKKTSFPQPDDGSFDHVARPLTYCFLCSSAGSFPSPQSCRFSAGSSASPSPCRTCCSSSFLRCPCSSVEKSVSRSLLPIHAMRHISANVLLLLPCFSNLQSLSLSVQALSPSLIFLISSVCPQLSALTLETPRRLTSTSILSLCQQISRLKRLELCTPRKVSRLPSSSSTVSSPSAVASSSSSARASRSSSSCCSPEIFVSVSCQTVRQKPAEVVPRLGADTRRREGNQDEKGGREETFPDEKRPLSGKHEPQTNPLFLFFRAKSLSRQTAGKNGDASRKDRGNSAVEPSRSSEETVEKPGEAEGHQLEAAAETKTKALSGEPPQTRKAEAIHRKDNEVTTEDSQQNLVYRRRVVHRIWRHENQEGGSKRNQSEVVGGTSEGLSSPSSSAVPPSSYLPSSSSSSFSSRSSPSPESSSCSISFSTSQFSREYPFVSSSLAASRSVASPGSHGQSASDQGRERQTSCTIRRLGFFEFCEFFVDQGAHSGGREDQVEGVVHVQAAHGAEGADASNASFAKNAQQTAERTQGRPEFLFPSVFHFVKVSQKRSFDEQPADRDVPEVVGNQSLLHVSAPANPFVDHFHPPPDFHRRDVSSQSLVAQPEGRRERLVTQRGHARRRR</sequence>
<proteinExistence type="predicted"/>
<feature type="region of interest" description="Disordered" evidence="1">
    <location>
        <begin position="656"/>
        <end position="675"/>
    </location>
</feature>
<protein>
    <submittedName>
        <fullName evidence="2">Uncharacterized protein</fullName>
    </submittedName>
</protein>
<dbReference type="Proteomes" id="UP000001529">
    <property type="component" value="Chromosome IV"/>
</dbReference>
<dbReference type="AlphaFoldDB" id="A0A125YXE6"/>
<feature type="compositionally biased region" description="Low complexity" evidence="1">
    <location>
        <begin position="597"/>
        <end position="632"/>
    </location>
</feature>
<dbReference type="VEuPathDB" id="ToxoDB:TGME49_211650"/>
<feature type="compositionally biased region" description="Basic and acidic residues" evidence="1">
    <location>
        <begin position="792"/>
        <end position="805"/>
    </location>
</feature>
<evidence type="ECO:0000313" key="3">
    <source>
        <dbReference type="Proteomes" id="UP000001529"/>
    </source>
</evidence>
<feature type="compositionally biased region" description="Basic and acidic residues" evidence="1">
    <location>
        <begin position="538"/>
        <end position="551"/>
    </location>
</feature>
<dbReference type="RefSeq" id="XP_018637986.1">
    <property type="nucleotide sequence ID" value="XM_018779545.1"/>
</dbReference>
<dbReference type="KEGG" id="tgo:TGME49_211650"/>
<feature type="compositionally biased region" description="Basic and acidic residues" evidence="1">
    <location>
        <begin position="573"/>
        <end position="585"/>
    </location>
</feature>
<dbReference type="EMBL" id="CM002038">
    <property type="protein sequence ID" value="EPT31415.1"/>
    <property type="molecule type" value="Genomic_DNA"/>
</dbReference>
<name>A0A125YXE6_TOXGM</name>
<evidence type="ECO:0000256" key="1">
    <source>
        <dbReference type="SAM" id="MobiDB-lite"/>
    </source>
</evidence>
<feature type="compositionally biased region" description="Basic and acidic residues" evidence="1">
    <location>
        <begin position="504"/>
        <end position="529"/>
    </location>
</feature>
<keyword evidence="3" id="KW-1185">Reference proteome</keyword>